<organism evidence="7 8">
    <name type="scientific">Tetrahymena thermophila (strain SB210)</name>
    <dbReference type="NCBI Taxonomy" id="312017"/>
    <lineage>
        <taxon>Eukaryota</taxon>
        <taxon>Sar</taxon>
        <taxon>Alveolata</taxon>
        <taxon>Ciliophora</taxon>
        <taxon>Intramacronucleata</taxon>
        <taxon>Oligohymenophorea</taxon>
        <taxon>Hymenostomatida</taxon>
        <taxon>Tetrahymenina</taxon>
        <taxon>Tetrahymenidae</taxon>
        <taxon>Tetrahymena</taxon>
    </lineage>
</organism>
<evidence type="ECO:0000259" key="6">
    <source>
        <dbReference type="PROSITE" id="PS50011"/>
    </source>
</evidence>
<dbReference type="HOGENOM" id="CLU_554926_0_0_1"/>
<keyword evidence="3 4" id="KW-0067">ATP-binding</keyword>
<dbReference type="eggNOG" id="KOG0032">
    <property type="taxonomic scope" value="Eukaryota"/>
</dbReference>
<dbReference type="FunFam" id="1.10.510.10:FF:000571">
    <property type="entry name" value="Maternal embryonic leucine zipper kinase"/>
    <property type="match status" value="1"/>
</dbReference>
<dbReference type="InterPro" id="IPR011009">
    <property type="entry name" value="Kinase-like_dom_sf"/>
</dbReference>
<dbReference type="Gene3D" id="3.30.200.20">
    <property type="entry name" value="Phosphorylase Kinase, domain 1"/>
    <property type="match status" value="1"/>
</dbReference>
<evidence type="ECO:0000256" key="5">
    <source>
        <dbReference type="RuleBase" id="RU000304"/>
    </source>
</evidence>
<evidence type="ECO:0000313" key="7">
    <source>
        <dbReference type="EMBL" id="EAS00235.1"/>
    </source>
</evidence>
<dbReference type="RefSeq" id="XP_001020480.1">
    <property type="nucleotide sequence ID" value="XM_001020480.1"/>
</dbReference>
<dbReference type="SUPFAM" id="SSF56112">
    <property type="entry name" value="Protein kinase-like (PK-like)"/>
    <property type="match status" value="1"/>
</dbReference>
<keyword evidence="7" id="KW-0808">Transferase</keyword>
<gene>
    <name evidence="7" type="ORF">TTHERM_00216100</name>
</gene>
<dbReference type="GO" id="GO:0005524">
    <property type="term" value="F:ATP binding"/>
    <property type="evidence" value="ECO:0007669"/>
    <property type="project" value="UniProtKB-UniRule"/>
</dbReference>
<comment type="similarity">
    <text evidence="5">Belongs to the protein kinase superfamily.</text>
</comment>
<dbReference type="GO" id="GO:0004674">
    <property type="term" value="F:protein serine/threonine kinase activity"/>
    <property type="evidence" value="ECO:0007669"/>
    <property type="project" value="UniProtKB-KW"/>
</dbReference>
<dbReference type="KEGG" id="tet:TTHERM_00216100"/>
<dbReference type="PROSITE" id="PS00107">
    <property type="entry name" value="PROTEIN_KINASE_ATP"/>
    <property type="match status" value="1"/>
</dbReference>
<dbReference type="InterPro" id="IPR017441">
    <property type="entry name" value="Protein_kinase_ATP_BS"/>
</dbReference>
<evidence type="ECO:0000313" key="8">
    <source>
        <dbReference type="Proteomes" id="UP000009168"/>
    </source>
</evidence>
<keyword evidence="2 4" id="KW-0547">Nucleotide-binding</keyword>
<dbReference type="PROSITE" id="PS00108">
    <property type="entry name" value="PROTEIN_KINASE_ST"/>
    <property type="match status" value="1"/>
</dbReference>
<evidence type="ECO:0000256" key="1">
    <source>
        <dbReference type="ARBA" id="ARBA00011245"/>
    </source>
</evidence>
<dbReference type="InParanoid" id="I7MKS7"/>
<dbReference type="AlphaFoldDB" id="I7MKS7"/>
<name>I7MKS7_TETTS</name>
<dbReference type="GeneID" id="7839421"/>
<keyword evidence="5" id="KW-0723">Serine/threonine-protein kinase</keyword>
<keyword evidence="7" id="KW-0418">Kinase</keyword>
<protein>
    <submittedName>
        <fullName evidence="7">Dual-specificity kinase domain protein</fullName>
    </submittedName>
</protein>
<sequence>MSIIKNGNQTILEVEDELLVSPEKTKKVYNKNFAMTAQFNDNYSSFSFIDQVDEADQQNPNQNAFADEQSDQEGEDSGFFMRGKSSTISKCSDIETIQSVRSITSKRPSFFLQQRIQLQIPSFKKLECAASKEEIQFTSKYVVGKKLGEGANAVVKACYQKDESGEPEKCQSKLYAVKIFKTNSIEQILEIQRECQIMQQINHPSIIKFKELIIEKSTNKAYLVQEFAQGKSLQSYLTENCQNRQMDEVTALSIVLQVLRGLCSLHSRNICHFDIKPDNIIYNQNNGKIKIIDFSSSRKSYPNQKLLTNIGTLNYKSPEYFGGSQRNTKSDIWSVGVILYQLLTGFLPFDDLSGNPCSITENIKNMKFQQQYKEVISPKMLEILELMLVFDPSKRYSANQLLQKIPYQTELYSLKQLKSNRKPAQQTKNSTFKSNQNFENSLQRISTTQTFLDIVMSPELCQSRTDRYLKIHSSQIEDFKNILSINLDNIVI</sequence>
<dbReference type="OrthoDB" id="541276at2759"/>
<accession>I7MKS7</accession>
<dbReference type="InterPro" id="IPR008271">
    <property type="entry name" value="Ser/Thr_kinase_AS"/>
</dbReference>
<dbReference type="InterPro" id="IPR000719">
    <property type="entry name" value="Prot_kinase_dom"/>
</dbReference>
<dbReference type="PANTHER" id="PTHR24347">
    <property type="entry name" value="SERINE/THREONINE-PROTEIN KINASE"/>
    <property type="match status" value="1"/>
</dbReference>
<evidence type="ECO:0000256" key="3">
    <source>
        <dbReference type="ARBA" id="ARBA00022840"/>
    </source>
</evidence>
<dbReference type="Pfam" id="PF00069">
    <property type="entry name" value="Pkinase"/>
    <property type="match status" value="1"/>
</dbReference>
<feature type="domain" description="Protein kinase" evidence="6">
    <location>
        <begin position="141"/>
        <end position="408"/>
    </location>
</feature>
<evidence type="ECO:0000256" key="2">
    <source>
        <dbReference type="ARBA" id="ARBA00022741"/>
    </source>
</evidence>
<dbReference type="EMBL" id="GG662621">
    <property type="protein sequence ID" value="EAS00235.1"/>
    <property type="molecule type" value="Genomic_DNA"/>
</dbReference>
<dbReference type="PROSITE" id="PS50011">
    <property type="entry name" value="PROTEIN_KINASE_DOM"/>
    <property type="match status" value="1"/>
</dbReference>
<keyword evidence="8" id="KW-1185">Reference proteome</keyword>
<dbReference type="STRING" id="312017.I7MKS7"/>
<feature type="binding site" evidence="4">
    <location>
        <position position="178"/>
    </location>
    <ligand>
        <name>ATP</name>
        <dbReference type="ChEBI" id="CHEBI:30616"/>
    </ligand>
</feature>
<reference evidence="8" key="1">
    <citation type="journal article" date="2006" name="PLoS Biol.">
        <title>Macronuclear genome sequence of the ciliate Tetrahymena thermophila, a model eukaryote.</title>
        <authorList>
            <person name="Eisen J.A."/>
            <person name="Coyne R.S."/>
            <person name="Wu M."/>
            <person name="Wu D."/>
            <person name="Thiagarajan M."/>
            <person name="Wortman J.R."/>
            <person name="Badger J.H."/>
            <person name="Ren Q."/>
            <person name="Amedeo P."/>
            <person name="Jones K.M."/>
            <person name="Tallon L.J."/>
            <person name="Delcher A.L."/>
            <person name="Salzberg S.L."/>
            <person name="Silva J.C."/>
            <person name="Haas B.J."/>
            <person name="Majoros W.H."/>
            <person name="Farzad M."/>
            <person name="Carlton J.M."/>
            <person name="Smith R.K. Jr."/>
            <person name="Garg J."/>
            <person name="Pearlman R.E."/>
            <person name="Karrer K.M."/>
            <person name="Sun L."/>
            <person name="Manning G."/>
            <person name="Elde N.C."/>
            <person name="Turkewitz A.P."/>
            <person name="Asai D.J."/>
            <person name="Wilkes D.E."/>
            <person name="Wang Y."/>
            <person name="Cai H."/>
            <person name="Collins K."/>
            <person name="Stewart B.A."/>
            <person name="Lee S.R."/>
            <person name="Wilamowska K."/>
            <person name="Weinberg Z."/>
            <person name="Ruzzo W.L."/>
            <person name="Wloga D."/>
            <person name="Gaertig J."/>
            <person name="Frankel J."/>
            <person name="Tsao C.-C."/>
            <person name="Gorovsky M.A."/>
            <person name="Keeling P.J."/>
            <person name="Waller R.F."/>
            <person name="Patron N.J."/>
            <person name="Cherry J.M."/>
            <person name="Stover N.A."/>
            <person name="Krieger C.J."/>
            <person name="del Toro C."/>
            <person name="Ryder H.F."/>
            <person name="Williamson S.C."/>
            <person name="Barbeau R.A."/>
            <person name="Hamilton E.P."/>
            <person name="Orias E."/>
        </authorList>
    </citation>
    <scope>NUCLEOTIDE SEQUENCE [LARGE SCALE GENOMIC DNA]</scope>
    <source>
        <strain evidence="8">SB210</strain>
    </source>
</reference>
<dbReference type="Proteomes" id="UP000009168">
    <property type="component" value="Unassembled WGS sequence"/>
</dbReference>
<dbReference type="SMART" id="SM00220">
    <property type="entry name" value="S_TKc"/>
    <property type="match status" value="1"/>
</dbReference>
<dbReference type="Gene3D" id="1.10.510.10">
    <property type="entry name" value="Transferase(Phosphotransferase) domain 1"/>
    <property type="match status" value="1"/>
</dbReference>
<proteinExistence type="inferred from homology"/>
<comment type="subunit">
    <text evidence="1">Monomer.</text>
</comment>
<evidence type="ECO:0000256" key="4">
    <source>
        <dbReference type="PROSITE-ProRule" id="PRU10141"/>
    </source>
</evidence>